<dbReference type="PANTHER" id="PTHR38847">
    <property type="match status" value="1"/>
</dbReference>
<feature type="chain" id="PRO_5007098176" description="DUF4360 domain-containing protein" evidence="1">
    <location>
        <begin position="33"/>
        <end position="214"/>
    </location>
</feature>
<keyword evidence="1" id="KW-0732">Signal</keyword>
<dbReference type="EMBL" id="LLZH01000156">
    <property type="protein sequence ID" value="KUL32958.1"/>
    <property type="molecule type" value="Genomic_DNA"/>
</dbReference>
<proteinExistence type="predicted"/>
<organism evidence="2 3">
    <name type="scientific">Actinoplanes awajinensis subsp. mycoplanecinus</name>
    <dbReference type="NCBI Taxonomy" id="135947"/>
    <lineage>
        <taxon>Bacteria</taxon>
        <taxon>Bacillati</taxon>
        <taxon>Actinomycetota</taxon>
        <taxon>Actinomycetes</taxon>
        <taxon>Micromonosporales</taxon>
        <taxon>Micromonosporaceae</taxon>
        <taxon>Actinoplanes</taxon>
    </lineage>
</organism>
<evidence type="ECO:0000313" key="2">
    <source>
        <dbReference type="EMBL" id="KUL32958.1"/>
    </source>
</evidence>
<evidence type="ECO:0000256" key="1">
    <source>
        <dbReference type="SAM" id="SignalP"/>
    </source>
</evidence>
<accession>A0A101JUH5</accession>
<protein>
    <recommendedName>
        <fullName evidence="4">DUF4360 domain-containing protein</fullName>
    </recommendedName>
</protein>
<gene>
    <name evidence="2" type="ORF">ADL15_18215</name>
</gene>
<dbReference type="PANTHER" id="PTHR38847:SF1">
    <property type="entry name" value="PSEUDOURIDINE SYNTHASE RSUA_RLUA-LIKE DOMAIN-CONTAINING PROTEIN"/>
    <property type="match status" value="1"/>
</dbReference>
<dbReference type="InterPro" id="IPR025649">
    <property type="entry name" value="DUF4360"/>
</dbReference>
<keyword evidence="3" id="KW-1185">Reference proteome</keyword>
<comment type="caution">
    <text evidence="2">The sequence shown here is derived from an EMBL/GenBank/DDBJ whole genome shotgun (WGS) entry which is preliminary data.</text>
</comment>
<name>A0A101JUH5_9ACTN</name>
<feature type="signal peptide" evidence="1">
    <location>
        <begin position="1"/>
        <end position="32"/>
    </location>
</feature>
<evidence type="ECO:0000313" key="3">
    <source>
        <dbReference type="Proteomes" id="UP000053244"/>
    </source>
</evidence>
<dbReference type="Proteomes" id="UP000053244">
    <property type="component" value="Unassembled WGS sequence"/>
</dbReference>
<reference evidence="2 3" key="1">
    <citation type="submission" date="2015-10" db="EMBL/GenBank/DDBJ databases">
        <authorList>
            <person name="Gilbert D.G."/>
        </authorList>
    </citation>
    <scope>NUCLEOTIDE SEQUENCE [LARGE SCALE GENOMIC DNA]</scope>
    <source>
        <strain evidence="2 3">NRRL B-16712</strain>
    </source>
</reference>
<sequence>MPGRIFMKNSNRVLAAALATALALPLGTPAHAATGAAAARITVEVIAASGSGCAPGTASVYSNGDDTGFRVRYNDFVAAAGGDADVVDRRKNCQLGVLVTVPDGWTIAIASANYRGRANLKSGASALQRTSYYWQGSSATERKDVTFSGPWSGLWTTWDVAPVLTYTECGAQSVLNVNTELRVNAGSSTGTSTMSMNTTEGDVDTLFNFSLSSC</sequence>
<dbReference type="AlphaFoldDB" id="A0A101JUH5"/>
<dbReference type="Pfam" id="PF14273">
    <property type="entry name" value="DUF4360"/>
    <property type="match status" value="1"/>
</dbReference>
<evidence type="ECO:0008006" key="4">
    <source>
        <dbReference type="Google" id="ProtNLM"/>
    </source>
</evidence>